<evidence type="ECO:0000259" key="5">
    <source>
        <dbReference type="PROSITE" id="PS51338"/>
    </source>
</evidence>
<feature type="region of interest" description="Disordered" evidence="3">
    <location>
        <begin position="211"/>
        <end position="288"/>
    </location>
</feature>
<dbReference type="SMART" id="SM00326">
    <property type="entry name" value="SH3"/>
    <property type="match status" value="1"/>
</dbReference>
<dbReference type="STRING" id="84645.A0A498N9K6"/>
<dbReference type="Pfam" id="PF07653">
    <property type="entry name" value="SH3_2"/>
    <property type="match status" value="1"/>
</dbReference>
<sequence length="455" mass="51109">MSGQNSDQLHRTTLGIYTSIMEKFNPGLQRLTALGNSYIQAFQGKSTCERMNAVVALAATSEAYFNALSTMGEQAMRSDVLIQISDSQRRLTHELEGVFRWFHSEVLRELDNNVRLDKEYITDSRRRYEMEVRNQATALERQMRRGYPQDTSDYVHFLRECQREALKEEERRYRFLAEKHCGFTQSIANVMNKTGVGLQNRAEGWEDVVNRTRESRPRTPSRLEDNIMGGGLQNRAEGWNHTRDSRPRTPSRLEDNIPDVNRWAEQPLGRVPSRGPSPQPSRSNSISGLAGGRVMRAVVNNPPSANSTLLPFFQGETITLLVKEPKNGWLFGRSDSSGRQGWFPASHVVPVDEPLGPPGPPVLSSLRNSSSMSNLLDQPRSSSQQIAPPAPAPPPPPPPPSTRSSNSRPVTPTPSENKRQDDYDSRPQLFPRGTNPFATVKLKPTQTNDRSAPRI</sequence>
<dbReference type="PROSITE" id="PS51338">
    <property type="entry name" value="IMD"/>
    <property type="match status" value="1"/>
</dbReference>
<dbReference type="GO" id="GO:0030838">
    <property type="term" value="P:positive regulation of actin filament polymerization"/>
    <property type="evidence" value="ECO:0007669"/>
    <property type="project" value="TreeGrafter"/>
</dbReference>
<dbReference type="Pfam" id="PF08397">
    <property type="entry name" value="IMD"/>
    <property type="match status" value="1"/>
</dbReference>
<proteinExistence type="predicted"/>
<feature type="compositionally biased region" description="Basic and acidic residues" evidence="3">
    <location>
        <begin position="238"/>
        <end position="255"/>
    </location>
</feature>
<feature type="compositionally biased region" description="Polar residues" evidence="3">
    <location>
        <begin position="444"/>
        <end position="455"/>
    </location>
</feature>
<keyword evidence="1 2" id="KW-0728">SH3 domain</keyword>
<evidence type="ECO:0000259" key="4">
    <source>
        <dbReference type="PROSITE" id="PS50002"/>
    </source>
</evidence>
<evidence type="ECO:0000313" key="7">
    <source>
        <dbReference type="Proteomes" id="UP000290572"/>
    </source>
</evidence>
<evidence type="ECO:0000256" key="1">
    <source>
        <dbReference type="ARBA" id="ARBA00022443"/>
    </source>
</evidence>
<dbReference type="SUPFAM" id="SSF103657">
    <property type="entry name" value="BAR/IMD domain-like"/>
    <property type="match status" value="1"/>
</dbReference>
<dbReference type="Proteomes" id="UP000290572">
    <property type="component" value="Unassembled WGS sequence"/>
</dbReference>
<dbReference type="Gene3D" id="1.20.1270.60">
    <property type="entry name" value="Arfaptin homology (AH) domain/BAR domain"/>
    <property type="match status" value="1"/>
</dbReference>
<dbReference type="SUPFAM" id="SSF50044">
    <property type="entry name" value="SH3-domain"/>
    <property type="match status" value="1"/>
</dbReference>
<feature type="region of interest" description="Disordered" evidence="3">
    <location>
        <begin position="350"/>
        <end position="455"/>
    </location>
</feature>
<reference evidence="6 7" key="1">
    <citation type="submission" date="2018-03" db="EMBL/GenBank/DDBJ databases">
        <title>Draft genome sequence of Rohu Carp (Labeo rohita).</title>
        <authorList>
            <person name="Das P."/>
            <person name="Kushwaha B."/>
            <person name="Joshi C.G."/>
            <person name="Kumar D."/>
            <person name="Nagpure N.S."/>
            <person name="Sahoo L."/>
            <person name="Das S.P."/>
            <person name="Bit A."/>
            <person name="Patnaik S."/>
            <person name="Meher P.K."/>
            <person name="Jayasankar P."/>
            <person name="Koringa P.G."/>
            <person name="Patel N.V."/>
            <person name="Hinsu A.T."/>
            <person name="Kumar R."/>
            <person name="Pandey M."/>
            <person name="Agarwal S."/>
            <person name="Srivastava S."/>
            <person name="Singh M."/>
            <person name="Iquebal M.A."/>
            <person name="Jaiswal S."/>
            <person name="Angadi U.B."/>
            <person name="Kumar N."/>
            <person name="Raza M."/>
            <person name="Shah T.M."/>
            <person name="Rai A."/>
            <person name="Jena J.K."/>
        </authorList>
    </citation>
    <scope>NUCLEOTIDE SEQUENCE [LARGE SCALE GENOMIC DNA]</scope>
    <source>
        <strain evidence="6">DASCIFA01</strain>
        <tissue evidence="6">Testis</tissue>
    </source>
</reference>
<accession>A0A498N9K6</accession>
<dbReference type="GO" id="GO:0007009">
    <property type="term" value="P:plasma membrane organization"/>
    <property type="evidence" value="ECO:0007669"/>
    <property type="project" value="InterPro"/>
</dbReference>
<dbReference type="InterPro" id="IPR036028">
    <property type="entry name" value="SH3-like_dom_sf"/>
</dbReference>
<dbReference type="PANTHER" id="PTHR14206">
    <property type="entry name" value="BRAIN-SPECIFIC ANGIOGENESIS INHIBITOR 1-ASSOCIATED PROTEIN 2"/>
    <property type="match status" value="1"/>
</dbReference>
<feature type="compositionally biased region" description="Low complexity" evidence="3">
    <location>
        <begin position="402"/>
        <end position="415"/>
    </location>
</feature>
<dbReference type="GO" id="GO:0005829">
    <property type="term" value="C:cytosol"/>
    <property type="evidence" value="ECO:0007669"/>
    <property type="project" value="TreeGrafter"/>
</dbReference>
<dbReference type="GO" id="GO:0051764">
    <property type="term" value="P:actin crosslink formation"/>
    <property type="evidence" value="ECO:0007669"/>
    <property type="project" value="TreeGrafter"/>
</dbReference>
<feature type="compositionally biased region" description="Basic and acidic residues" evidence="3">
    <location>
        <begin position="211"/>
        <end position="225"/>
    </location>
</feature>
<dbReference type="EMBL" id="QBIY01012377">
    <property type="protein sequence ID" value="RXN25377.1"/>
    <property type="molecule type" value="Genomic_DNA"/>
</dbReference>
<organism evidence="6 7">
    <name type="scientific">Labeo rohita</name>
    <name type="common">Indian major carp</name>
    <name type="synonym">Cyprinus rohita</name>
    <dbReference type="NCBI Taxonomy" id="84645"/>
    <lineage>
        <taxon>Eukaryota</taxon>
        <taxon>Metazoa</taxon>
        <taxon>Chordata</taxon>
        <taxon>Craniata</taxon>
        <taxon>Vertebrata</taxon>
        <taxon>Euteleostomi</taxon>
        <taxon>Actinopterygii</taxon>
        <taxon>Neopterygii</taxon>
        <taxon>Teleostei</taxon>
        <taxon>Ostariophysi</taxon>
        <taxon>Cypriniformes</taxon>
        <taxon>Cyprinidae</taxon>
        <taxon>Labeoninae</taxon>
        <taxon>Labeonini</taxon>
        <taxon>Labeo</taxon>
    </lineage>
</organism>
<dbReference type="InterPro" id="IPR027681">
    <property type="entry name" value="IRSp53/IRTKS/Pinkbar"/>
</dbReference>
<feature type="domain" description="SH3" evidence="4">
    <location>
        <begin position="290"/>
        <end position="353"/>
    </location>
</feature>
<evidence type="ECO:0000256" key="3">
    <source>
        <dbReference type="SAM" id="MobiDB-lite"/>
    </source>
</evidence>
<feature type="compositionally biased region" description="Low complexity" evidence="3">
    <location>
        <begin position="362"/>
        <end position="387"/>
    </location>
</feature>
<evidence type="ECO:0000256" key="2">
    <source>
        <dbReference type="PROSITE-ProRule" id="PRU00192"/>
    </source>
</evidence>
<dbReference type="AlphaFoldDB" id="A0A498N9K6"/>
<feature type="compositionally biased region" description="Basic and acidic residues" evidence="3">
    <location>
        <begin position="416"/>
        <end position="425"/>
    </location>
</feature>
<feature type="compositionally biased region" description="Low complexity" evidence="3">
    <location>
        <begin position="270"/>
        <end position="285"/>
    </location>
</feature>
<dbReference type="InterPro" id="IPR013606">
    <property type="entry name" value="I-BAR_dom"/>
</dbReference>
<dbReference type="GO" id="GO:0005654">
    <property type="term" value="C:nucleoplasm"/>
    <property type="evidence" value="ECO:0007669"/>
    <property type="project" value="TreeGrafter"/>
</dbReference>
<protein>
    <submittedName>
        <fullName evidence="6">Brain-specific angiogenesis inhibitor 1-associated 2 2</fullName>
    </submittedName>
</protein>
<evidence type="ECO:0000313" key="6">
    <source>
        <dbReference type="EMBL" id="RXN25377.1"/>
    </source>
</evidence>
<gene>
    <name evidence="6" type="ORF">ROHU_005920</name>
</gene>
<dbReference type="InterPro" id="IPR001452">
    <property type="entry name" value="SH3_domain"/>
</dbReference>
<dbReference type="PROSITE" id="PS50002">
    <property type="entry name" value="SH3"/>
    <property type="match status" value="1"/>
</dbReference>
<keyword evidence="7" id="KW-1185">Reference proteome</keyword>
<dbReference type="PANTHER" id="PTHR14206:SF5">
    <property type="entry name" value="BRAIN-SPECIFIC ANGIOGENESIS INHIBITOR 1-ASSOCIATED PROTEIN 2-LIKE PROTEIN 2"/>
    <property type="match status" value="1"/>
</dbReference>
<dbReference type="InterPro" id="IPR027267">
    <property type="entry name" value="AH/BAR_dom_sf"/>
</dbReference>
<name>A0A498N9K6_LABRO</name>
<feature type="compositionally biased region" description="Pro residues" evidence="3">
    <location>
        <begin position="388"/>
        <end position="401"/>
    </location>
</feature>
<comment type="caution">
    <text evidence="6">The sequence shown here is derived from an EMBL/GenBank/DDBJ whole genome shotgun (WGS) entry which is preliminary data.</text>
</comment>
<feature type="domain" description="IMD" evidence="5">
    <location>
        <begin position="1"/>
        <end position="229"/>
    </location>
</feature>
<dbReference type="GO" id="GO:0051017">
    <property type="term" value="P:actin filament bundle assembly"/>
    <property type="evidence" value="ECO:0007669"/>
    <property type="project" value="TreeGrafter"/>
</dbReference>
<dbReference type="Gene3D" id="2.30.30.40">
    <property type="entry name" value="SH3 Domains"/>
    <property type="match status" value="1"/>
</dbReference>